<comment type="caution">
    <text evidence="2">The sequence shown here is derived from an EMBL/GenBank/DDBJ whole genome shotgun (WGS) entry which is preliminary data.</text>
</comment>
<evidence type="ECO:0000256" key="1">
    <source>
        <dbReference type="SAM" id="MobiDB-lite"/>
    </source>
</evidence>
<reference evidence="2 3" key="1">
    <citation type="submission" date="2019-01" db="EMBL/GenBank/DDBJ databases">
        <title>Sequencing of cultivated peanut Arachis hypogaea provides insights into genome evolution and oil improvement.</title>
        <authorList>
            <person name="Chen X."/>
        </authorList>
    </citation>
    <scope>NUCLEOTIDE SEQUENCE [LARGE SCALE GENOMIC DNA]</scope>
    <source>
        <strain evidence="3">cv. Fuhuasheng</strain>
        <tissue evidence="2">Leaves</tissue>
    </source>
</reference>
<name>A0A444YGU1_ARAHY</name>
<gene>
    <name evidence="2" type="ORF">Ahy_B06g079965</name>
</gene>
<dbReference type="AlphaFoldDB" id="A0A444YGU1"/>
<organism evidence="2 3">
    <name type="scientific">Arachis hypogaea</name>
    <name type="common">Peanut</name>
    <dbReference type="NCBI Taxonomy" id="3818"/>
    <lineage>
        <taxon>Eukaryota</taxon>
        <taxon>Viridiplantae</taxon>
        <taxon>Streptophyta</taxon>
        <taxon>Embryophyta</taxon>
        <taxon>Tracheophyta</taxon>
        <taxon>Spermatophyta</taxon>
        <taxon>Magnoliopsida</taxon>
        <taxon>eudicotyledons</taxon>
        <taxon>Gunneridae</taxon>
        <taxon>Pentapetalae</taxon>
        <taxon>rosids</taxon>
        <taxon>fabids</taxon>
        <taxon>Fabales</taxon>
        <taxon>Fabaceae</taxon>
        <taxon>Papilionoideae</taxon>
        <taxon>50 kb inversion clade</taxon>
        <taxon>dalbergioids sensu lato</taxon>
        <taxon>Dalbergieae</taxon>
        <taxon>Pterocarpus clade</taxon>
        <taxon>Arachis</taxon>
    </lineage>
</organism>
<sequence length="115" mass="12949">MRRRHNGGKRHHQPSHYKKKVTTPTTGIYSGAICFSDNFLHQESPQQRSPPTRISSPFTAIVHLLAAAFNELLRSCSGFDLKMRGRLTLEKVNAAINDMASYAKANAYTREVEAF</sequence>
<accession>A0A444YGU1</accession>
<protein>
    <submittedName>
        <fullName evidence="2">Uncharacterized protein</fullName>
    </submittedName>
</protein>
<dbReference type="Proteomes" id="UP000289738">
    <property type="component" value="Chromosome B06"/>
</dbReference>
<evidence type="ECO:0000313" key="3">
    <source>
        <dbReference type="Proteomes" id="UP000289738"/>
    </source>
</evidence>
<feature type="region of interest" description="Disordered" evidence="1">
    <location>
        <begin position="1"/>
        <end position="24"/>
    </location>
</feature>
<dbReference type="GO" id="GO:0007059">
    <property type="term" value="P:chromosome segregation"/>
    <property type="evidence" value="ECO:0007669"/>
    <property type="project" value="InterPro"/>
</dbReference>
<feature type="compositionally biased region" description="Basic residues" evidence="1">
    <location>
        <begin position="1"/>
        <end position="21"/>
    </location>
</feature>
<dbReference type="Pfam" id="PF07160">
    <property type="entry name" value="SKA1"/>
    <property type="match status" value="1"/>
</dbReference>
<dbReference type="GO" id="GO:0051301">
    <property type="term" value="P:cell division"/>
    <property type="evidence" value="ECO:0007669"/>
    <property type="project" value="InterPro"/>
</dbReference>
<proteinExistence type="predicted"/>
<dbReference type="GO" id="GO:0008017">
    <property type="term" value="F:microtubule binding"/>
    <property type="evidence" value="ECO:0007669"/>
    <property type="project" value="InterPro"/>
</dbReference>
<dbReference type="InterPro" id="IPR009829">
    <property type="entry name" value="SKA1"/>
</dbReference>
<evidence type="ECO:0000313" key="2">
    <source>
        <dbReference type="EMBL" id="RYR01121.1"/>
    </source>
</evidence>
<keyword evidence="3" id="KW-1185">Reference proteome</keyword>
<dbReference type="EMBL" id="SDMP01000016">
    <property type="protein sequence ID" value="RYR01121.1"/>
    <property type="molecule type" value="Genomic_DNA"/>
</dbReference>